<dbReference type="GO" id="GO:0032259">
    <property type="term" value="P:methylation"/>
    <property type="evidence" value="ECO:0007669"/>
    <property type="project" value="UniProtKB-KW"/>
</dbReference>
<dbReference type="EMBL" id="QAOT01000026">
    <property type="protein sequence ID" value="PTR11622.1"/>
    <property type="molecule type" value="Genomic_DNA"/>
</dbReference>
<name>A0A2T5JST6_9RHOB</name>
<dbReference type="PANTHER" id="PTHR43861:SF6">
    <property type="entry name" value="METHYLTRANSFERASE TYPE 11"/>
    <property type="match status" value="1"/>
</dbReference>
<protein>
    <submittedName>
        <fullName evidence="1">2-polyprenyl-6-hydroxyphenyl methylase/3-demethylubiquinone-9 3-methyltransferase</fullName>
    </submittedName>
</protein>
<reference evidence="1 2" key="1">
    <citation type="submission" date="2018-04" db="EMBL/GenBank/DDBJ databases">
        <title>Genomic Encyclopedia of Type Strains, Phase III (KMG-III): the genomes of soil and plant-associated and newly described type strains.</title>
        <authorList>
            <person name="Whitman W."/>
        </authorList>
    </citation>
    <scope>NUCLEOTIDE SEQUENCE [LARGE SCALE GENOMIC DNA]</scope>
    <source>
        <strain evidence="1 2">KA25</strain>
    </source>
</reference>
<keyword evidence="1" id="KW-0830">Ubiquinone</keyword>
<keyword evidence="1" id="KW-0808">Transferase</keyword>
<dbReference type="AlphaFoldDB" id="A0A2T5JST6"/>
<comment type="caution">
    <text evidence="1">The sequence shown here is derived from an EMBL/GenBank/DDBJ whole genome shotgun (WGS) entry which is preliminary data.</text>
</comment>
<evidence type="ECO:0000313" key="1">
    <source>
        <dbReference type="EMBL" id="PTR11622.1"/>
    </source>
</evidence>
<dbReference type="Pfam" id="PF13489">
    <property type="entry name" value="Methyltransf_23"/>
    <property type="match status" value="1"/>
</dbReference>
<dbReference type="Gene3D" id="3.40.50.150">
    <property type="entry name" value="Vaccinia Virus protein VP39"/>
    <property type="match status" value="1"/>
</dbReference>
<dbReference type="GO" id="GO:0008168">
    <property type="term" value="F:methyltransferase activity"/>
    <property type="evidence" value="ECO:0007669"/>
    <property type="project" value="UniProtKB-KW"/>
</dbReference>
<dbReference type="RefSeq" id="WP_108222457.1">
    <property type="nucleotide sequence ID" value="NZ_QAOT01000026.1"/>
</dbReference>
<dbReference type="SUPFAM" id="SSF53335">
    <property type="entry name" value="S-adenosyl-L-methionine-dependent methyltransferases"/>
    <property type="match status" value="1"/>
</dbReference>
<evidence type="ECO:0000313" key="2">
    <source>
        <dbReference type="Proteomes" id="UP000244060"/>
    </source>
</evidence>
<accession>A0A2T5JST6</accession>
<sequence>MKSTDAIAGYHYADAVSNPSHGYLLPAVRSELAALADRVPQRLFDLGCGNGSVGAILHRDGWDVTGVDPSTEGIQQVRSQHPDLKLEFGSAYDDLAARYGQFPVVISLEVVEHVYAPRDYARSLYDLLEPGGTAIISTPYHGYLKNLALAVTGKMDAHFTALWDHGHIKFWSIRTLSNLLSEAGLTDVRFLRVGRVAPLAKSMIAIARRPN</sequence>
<gene>
    <name evidence="1" type="ORF">C8J28_12614</name>
</gene>
<dbReference type="InterPro" id="IPR029063">
    <property type="entry name" value="SAM-dependent_MTases_sf"/>
</dbReference>
<organism evidence="1 2">
    <name type="scientific">Cereibacter azotoformans</name>
    <dbReference type="NCBI Taxonomy" id="43057"/>
    <lineage>
        <taxon>Bacteria</taxon>
        <taxon>Pseudomonadati</taxon>
        <taxon>Pseudomonadota</taxon>
        <taxon>Alphaproteobacteria</taxon>
        <taxon>Rhodobacterales</taxon>
        <taxon>Paracoccaceae</taxon>
        <taxon>Cereibacter</taxon>
    </lineage>
</organism>
<proteinExistence type="predicted"/>
<dbReference type="PANTHER" id="PTHR43861">
    <property type="entry name" value="TRANS-ACONITATE 2-METHYLTRANSFERASE-RELATED"/>
    <property type="match status" value="1"/>
</dbReference>
<dbReference type="OrthoDB" id="21342at2"/>
<keyword evidence="2" id="KW-1185">Reference proteome</keyword>
<keyword evidence="1" id="KW-0489">Methyltransferase</keyword>
<dbReference type="CDD" id="cd02440">
    <property type="entry name" value="AdoMet_MTases"/>
    <property type="match status" value="1"/>
</dbReference>
<dbReference type="Proteomes" id="UP000244060">
    <property type="component" value="Unassembled WGS sequence"/>
</dbReference>